<dbReference type="Proteomes" id="UP000324222">
    <property type="component" value="Unassembled WGS sequence"/>
</dbReference>
<dbReference type="AlphaFoldDB" id="A0A5B7GQG4"/>
<feature type="region of interest" description="Disordered" evidence="1">
    <location>
        <begin position="177"/>
        <end position="200"/>
    </location>
</feature>
<proteinExistence type="predicted"/>
<name>A0A5B7GQG4_PORTR</name>
<sequence>MLPNKGSEPPEELRVVAELFISQGCDTGPAGLHDAVDTKTEEQEEEGKWGKTAWEGHQTEGGWCIRRGGGGQGTGERGEREAIVEKEEEGAEKRCLEGREIFWGQFELSTRFLINLTSLLLAAPLMSPICQPQRSLTSHLHSTPPAPSQPIHTFLILIPANSDQRTPSLSCVRHSVEDETGKKGGGGGGGGKGGRGGGGGGDCRLELRHIVNIPLTLTPG</sequence>
<organism evidence="2 3">
    <name type="scientific">Portunus trituberculatus</name>
    <name type="common">Swimming crab</name>
    <name type="synonym">Neptunus trituberculatus</name>
    <dbReference type="NCBI Taxonomy" id="210409"/>
    <lineage>
        <taxon>Eukaryota</taxon>
        <taxon>Metazoa</taxon>
        <taxon>Ecdysozoa</taxon>
        <taxon>Arthropoda</taxon>
        <taxon>Crustacea</taxon>
        <taxon>Multicrustacea</taxon>
        <taxon>Malacostraca</taxon>
        <taxon>Eumalacostraca</taxon>
        <taxon>Eucarida</taxon>
        <taxon>Decapoda</taxon>
        <taxon>Pleocyemata</taxon>
        <taxon>Brachyura</taxon>
        <taxon>Eubrachyura</taxon>
        <taxon>Portunoidea</taxon>
        <taxon>Portunidae</taxon>
        <taxon>Portuninae</taxon>
        <taxon>Portunus</taxon>
    </lineage>
</organism>
<dbReference type="EMBL" id="VSRR010019632">
    <property type="protein sequence ID" value="MPC62401.1"/>
    <property type="molecule type" value="Genomic_DNA"/>
</dbReference>
<feature type="compositionally biased region" description="Gly residues" evidence="1">
    <location>
        <begin position="183"/>
        <end position="200"/>
    </location>
</feature>
<accession>A0A5B7GQG4</accession>
<evidence type="ECO:0000313" key="2">
    <source>
        <dbReference type="EMBL" id="MPC62401.1"/>
    </source>
</evidence>
<gene>
    <name evidence="2" type="ORF">E2C01_056486</name>
</gene>
<reference evidence="2 3" key="1">
    <citation type="submission" date="2019-05" db="EMBL/GenBank/DDBJ databases">
        <title>Another draft genome of Portunus trituberculatus and its Hox gene families provides insights of decapod evolution.</title>
        <authorList>
            <person name="Jeong J.-H."/>
            <person name="Song I."/>
            <person name="Kim S."/>
            <person name="Choi T."/>
            <person name="Kim D."/>
            <person name="Ryu S."/>
            <person name="Kim W."/>
        </authorList>
    </citation>
    <scope>NUCLEOTIDE SEQUENCE [LARGE SCALE GENOMIC DNA]</scope>
    <source>
        <tissue evidence="2">Muscle</tissue>
    </source>
</reference>
<feature type="region of interest" description="Disordered" evidence="1">
    <location>
        <begin position="60"/>
        <end position="82"/>
    </location>
</feature>
<protein>
    <submittedName>
        <fullName evidence="2">Uncharacterized protein</fullName>
    </submittedName>
</protein>
<evidence type="ECO:0000256" key="1">
    <source>
        <dbReference type="SAM" id="MobiDB-lite"/>
    </source>
</evidence>
<comment type="caution">
    <text evidence="2">The sequence shown here is derived from an EMBL/GenBank/DDBJ whole genome shotgun (WGS) entry which is preliminary data.</text>
</comment>
<evidence type="ECO:0000313" key="3">
    <source>
        <dbReference type="Proteomes" id="UP000324222"/>
    </source>
</evidence>
<keyword evidence="3" id="KW-1185">Reference proteome</keyword>